<dbReference type="Pfam" id="PF04265">
    <property type="entry name" value="TPK_B1_binding"/>
    <property type="match status" value="1"/>
</dbReference>
<reference evidence="7 8" key="1">
    <citation type="submission" date="2017-03" db="EMBL/GenBank/DDBJ databases">
        <title>Isolation of Levoglucosan Utilizing Bacteria.</title>
        <authorList>
            <person name="Arya A.S."/>
        </authorList>
    </citation>
    <scope>NUCLEOTIDE SEQUENCE [LARGE SCALE GENOMIC DNA]</scope>
    <source>
        <strain evidence="7 8">MEC069</strain>
    </source>
</reference>
<dbReference type="EMBL" id="MYFO01000011">
    <property type="protein sequence ID" value="TFE88015.1"/>
    <property type="molecule type" value="Genomic_DNA"/>
</dbReference>
<gene>
    <name evidence="7" type="ORF">B5M42_10700</name>
</gene>
<accession>A0A4Y8Q3L6</accession>
<dbReference type="SUPFAM" id="SSF63862">
    <property type="entry name" value="Thiamin pyrophosphokinase, substrate-binding domain"/>
    <property type="match status" value="1"/>
</dbReference>
<organism evidence="7 8">
    <name type="scientific">Paenibacillus athensensis</name>
    <dbReference type="NCBI Taxonomy" id="1967502"/>
    <lineage>
        <taxon>Bacteria</taxon>
        <taxon>Bacillati</taxon>
        <taxon>Bacillota</taxon>
        <taxon>Bacilli</taxon>
        <taxon>Bacillales</taxon>
        <taxon>Paenibacillaceae</taxon>
        <taxon>Paenibacillus</taxon>
    </lineage>
</organism>
<dbReference type="Proteomes" id="UP000298246">
    <property type="component" value="Unassembled WGS sequence"/>
</dbReference>
<feature type="domain" description="Thiamin pyrophosphokinase thiamin-binding" evidence="6">
    <location>
        <begin position="149"/>
        <end position="207"/>
    </location>
</feature>
<dbReference type="CDD" id="cd07995">
    <property type="entry name" value="TPK"/>
    <property type="match status" value="1"/>
</dbReference>
<keyword evidence="4" id="KW-0067">ATP-binding</keyword>
<dbReference type="OrthoDB" id="9804377at2"/>
<proteinExistence type="predicted"/>
<dbReference type="GO" id="GO:0030975">
    <property type="term" value="F:thiamine binding"/>
    <property type="evidence" value="ECO:0007669"/>
    <property type="project" value="InterPro"/>
</dbReference>
<keyword evidence="2" id="KW-0547">Nucleotide-binding</keyword>
<name>A0A4Y8Q3L6_9BACL</name>
<evidence type="ECO:0000256" key="4">
    <source>
        <dbReference type="ARBA" id="ARBA00022840"/>
    </source>
</evidence>
<evidence type="ECO:0000256" key="3">
    <source>
        <dbReference type="ARBA" id="ARBA00022777"/>
    </source>
</evidence>
<evidence type="ECO:0000259" key="6">
    <source>
        <dbReference type="SMART" id="SM00983"/>
    </source>
</evidence>
<dbReference type="InterPro" id="IPR007373">
    <property type="entry name" value="Thiamin_PyroPKinase_B1-bd"/>
</dbReference>
<dbReference type="GO" id="GO:0004788">
    <property type="term" value="F:thiamine diphosphokinase activity"/>
    <property type="evidence" value="ECO:0007669"/>
    <property type="project" value="UniProtKB-UniRule"/>
</dbReference>
<dbReference type="Pfam" id="PF04263">
    <property type="entry name" value="TPK_catalytic"/>
    <property type="match status" value="1"/>
</dbReference>
<dbReference type="Gene3D" id="3.40.50.10240">
    <property type="entry name" value="Thiamin pyrophosphokinase, catalytic domain"/>
    <property type="match status" value="1"/>
</dbReference>
<dbReference type="GO" id="GO:0016301">
    <property type="term" value="F:kinase activity"/>
    <property type="evidence" value="ECO:0007669"/>
    <property type="project" value="UniProtKB-KW"/>
</dbReference>
<dbReference type="NCBIfam" id="TIGR01378">
    <property type="entry name" value="thi_PPkinase"/>
    <property type="match status" value="1"/>
</dbReference>
<dbReference type="EC" id="2.7.6.2" evidence="5"/>
<evidence type="ECO:0000313" key="8">
    <source>
        <dbReference type="Proteomes" id="UP000298246"/>
    </source>
</evidence>
<dbReference type="InterPro" id="IPR036759">
    <property type="entry name" value="TPK_catalytic_sf"/>
</dbReference>
<dbReference type="PANTHER" id="PTHR41299:SF1">
    <property type="entry name" value="THIAMINE PYROPHOSPHOKINASE"/>
    <property type="match status" value="1"/>
</dbReference>
<dbReference type="GO" id="GO:0005524">
    <property type="term" value="F:ATP binding"/>
    <property type="evidence" value="ECO:0007669"/>
    <property type="project" value="UniProtKB-KW"/>
</dbReference>
<dbReference type="AlphaFoldDB" id="A0A4Y8Q3L6"/>
<protein>
    <recommendedName>
        <fullName evidence="5">Thiamine diphosphokinase</fullName>
        <ecNumber evidence="5">2.7.6.2</ecNumber>
    </recommendedName>
</protein>
<evidence type="ECO:0000256" key="5">
    <source>
        <dbReference type="NCBIfam" id="TIGR01378"/>
    </source>
</evidence>
<dbReference type="InterPro" id="IPR036371">
    <property type="entry name" value="TPK_B1-bd_sf"/>
</dbReference>
<dbReference type="InterPro" id="IPR053149">
    <property type="entry name" value="TPK"/>
</dbReference>
<dbReference type="SMART" id="SM00983">
    <property type="entry name" value="TPK_B1_binding"/>
    <property type="match status" value="1"/>
</dbReference>
<comment type="caution">
    <text evidence="7">The sequence shown here is derived from an EMBL/GenBank/DDBJ whole genome shotgun (WGS) entry which is preliminary data.</text>
</comment>
<keyword evidence="1" id="KW-0808">Transferase</keyword>
<dbReference type="InterPro" id="IPR007371">
    <property type="entry name" value="TPK_catalytic"/>
</dbReference>
<dbReference type="SUPFAM" id="SSF63999">
    <property type="entry name" value="Thiamin pyrophosphokinase, catalytic domain"/>
    <property type="match status" value="1"/>
</dbReference>
<dbReference type="PANTHER" id="PTHR41299">
    <property type="entry name" value="THIAMINE PYROPHOSPHOKINASE"/>
    <property type="match status" value="1"/>
</dbReference>
<dbReference type="InterPro" id="IPR006282">
    <property type="entry name" value="Thi_PPkinase"/>
</dbReference>
<keyword evidence="3 7" id="KW-0418">Kinase</keyword>
<evidence type="ECO:0000256" key="1">
    <source>
        <dbReference type="ARBA" id="ARBA00022679"/>
    </source>
</evidence>
<dbReference type="GO" id="GO:0006772">
    <property type="term" value="P:thiamine metabolic process"/>
    <property type="evidence" value="ECO:0007669"/>
    <property type="project" value="UniProtKB-UniRule"/>
</dbReference>
<evidence type="ECO:0000313" key="7">
    <source>
        <dbReference type="EMBL" id="TFE88015.1"/>
    </source>
</evidence>
<evidence type="ECO:0000256" key="2">
    <source>
        <dbReference type="ARBA" id="ARBA00022741"/>
    </source>
</evidence>
<dbReference type="RefSeq" id="WP_134752575.1">
    <property type="nucleotide sequence ID" value="NZ_MYFO02000003.1"/>
</dbReference>
<sequence>MDGQRIVIVTGGTLGDWALREIADSDVLVGSDRGALFLVRHGLTPDVALGDFDSVTAEEMAEIRVGSRCVEACDPIDKNWTDTEMAFAWALERRPASIVLLGALGTRFDHSLANVHLLHEGLAHGIACSIIDACNEVRLIDRPTPVTRGRFTHVSLLPLSPDVRGITLHGFQYPLNQATLRIGQSLGISNVLLGESGLIELDSGLLLVIQSTDPA</sequence>
<dbReference type="GO" id="GO:0009229">
    <property type="term" value="P:thiamine diphosphate biosynthetic process"/>
    <property type="evidence" value="ECO:0007669"/>
    <property type="project" value="InterPro"/>
</dbReference>
<keyword evidence="8" id="KW-1185">Reference proteome</keyword>